<sequence>MFAEKIIRKHVAIIHAYSLMSVLQRKIVNVFLYEAIKGDGRIHNHQNSVAVECNMPFSKLLKAVKFNSNNTQYLKESIDGLASLKIQWNLLKDKVPTDISFLNLRVLHGAPTFYQNNTINFSFHKIMLDLLVNPSIYGTIDVDLQSEFESKYGHALYENSTRFINLQKNKIIPLDTFRKILGVPEDKYPSMRELTRNVISPSLEEVNDRANFAVSLEPIRIGRKITGFEVLVNNKKNISTSEVSRIENDKIHKEIKTIFGTLSQSILENIINNYSEEYIQEKINYTKKYAKKESTGFYPIPYFISALKYDYKFKEEAKPEGSHEKESDEEIEWKKKLFVLQAEFNHWEKLFGYTKPGDNQEHVKKMQKFVLEAQEKLNQHYLEKPTKMETV</sequence>
<evidence type="ECO:0000313" key="1">
    <source>
        <dbReference type="EMBL" id="CEG59114.1"/>
    </source>
</evidence>
<dbReference type="RefSeq" id="WP_045097742.1">
    <property type="nucleotide sequence ID" value="NZ_LN614828.1"/>
</dbReference>
<keyword evidence="2" id="KW-1185">Reference proteome</keyword>
<geneLocation type="plasmid" evidence="2">
    <name>LLAP10_pA</name>
</geneLocation>
<dbReference type="Proteomes" id="UP000032430">
    <property type="component" value="Plasmid II"/>
</dbReference>
<dbReference type="OrthoDB" id="9122127at2"/>
<protein>
    <submittedName>
        <fullName evidence="1">Putative initiator RepB protein</fullName>
    </submittedName>
</protein>
<dbReference type="Gene3D" id="1.10.10.10">
    <property type="entry name" value="Winged helix-like DNA-binding domain superfamily/Winged helix DNA-binding domain"/>
    <property type="match status" value="2"/>
</dbReference>
<dbReference type="EMBL" id="LN614828">
    <property type="protein sequence ID" value="CEG59114.1"/>
    <property type="molecule type" value="Genomic_DNA"/>
</dbReference>
<dbReference type="HOGENOM" id="CLU_705553_0_0_6"/>
<organism evidence="1 2">
    <name type="scientific">Legionella fallonii LLAP-10</name>
    <dbReference type="NCBI Taxonomy" id="1212491"/>
    <lineage>
        <taxon>Bacteria</taxon>
        <taxon>Pseudomonadati</taxon>
        <taxon>Pseudomonadota</taxon>
        <taxon>Gammaproteobacteria</taxon>
        <taxon>Legionellales</taxon>
        <taxon>Legionellaceae</taxon>
        <taxon>Legionella</taxon>
    </lineage>
</organism>
<gene>
    <name evidence="1" type="ORF">LFA_pA0002</name>
</gene>
<name>A0A098G9D1_9GAMM</name>
<proteinExistence type="predicted"/>
<accession>A0A098G9D1</accession>
<dbReference type="InterPro" id="IPR036388">
    <property type="entry name" value="WH-like_DNA-bd_sf"/>
</dbReference>
<dbReference type="Pfam" id="PF21205">
    <property type="entry name" value="Rep3_C"/>
    <property type="match status" value="1"/>
</dbReference>
<keyword evidence="1" id="KW-0614">Plasmid</keyword>
<dbReference type="InterPro" id="IPR036390">
    <property type="entry name" value="WH_DNA-bd_sf"/>
</dbReference>
<dbReference type="AlphaFoldDB" id="A0A098G9D1"/>
<dbReference type="SUPFAM" id="SSF46785">
    <property type="entry name" value="Winged helix' DNA-binding domain"/>
    <property type="match status" value="1"/>
</dbReference>
<reference evidence="2" key="1">
    <citation type="submission" date="2014-09" db="EMBL/GenBank/DDBJ databases">
        <authorList>
            <person name="Gomez-Valero L."/>
        </authorList>
    </citation>
    <scope>NUCLEOTIDE SEQUENCE [LARGE SCALE GENOMIC DNA]</scope>
    <source>
        <strain evidence="2">ATCC700992</strain>
        <plasmid evidence="2">LLAP10_pA</plasmid>
    </source>
</reference>
<evidence type="ECO:0000313" key="2">
    <source>
        <dbReference type="Proteomes" id="UP000032430"/>
    </source>
</evidence>
<dbReference type="KEGG" id="lfa:LFA_pA0002"/>